<proteinExistence type="predicted"/>
<dbReference type="Proteomes" id="UP000603317">
    <property type="component" value="Unassembled WGS sequence"/>
</dbReference>
<keyword evidence="1" id="KW-0472">Membrane</keyword>
<comment type="caution">
    <text evidence="2">The sequence shown here is derived from an EMBL/GenBank/DDBJ whole genome shotgun (WGS) entry which is preliminary data.</text>
</comment>
<organism evidence="2 3">
    <name type="scientific">Blastomonas marina</name>
    <dbReference type="NCBI Taxonomy" id="1867408"/>
    <lineage>
        <taxon>Bacteria</taxon>
        <taxon>Pseudomonadati</taxon>
        <taxon>Pseudomonadota</taxon>
        <taxon>Alphaproteobacteria</taxon>
        <taxon>Sphingomonadales</taxon>
        <taxon>Sphingomonadaceae</taxon>
        <taxon>Blastomonas</taxon>
    </lineage>
</organism>
<gene>
    <name evidence="2" type="ORF">GCM10010923_06850</name>
</gene>
<evidence type="ECO:0000313" key="2">
    <source>
        <dbReference type="EMBL" id="GGA00898.1"/>
    </source>
</evidence>
<name>A0ABQ1F6N6_9SPHN</name>
<feature type="transmembrane region" description="Helical" evidence="1">
    <location>
        <begin position="50"/>
        <end position="71"/>
    </location>
</feature>
<accession>A0ABQ1F6N6</accession>
<sequence length="76" mass="8552">MLNFMVYNTLSAMQSFLKKLFFVMPFLFGIGFIAPLIAQSMAEFGWEAPWGLSLIAFGLLIGAPWGLYATVRGRWV</sequence>
<keyword evidence="3" id="KW-1185">Reference proteome</keyword>
<keyword evidence="1" id="KW-0812">Transmembrane</keyword>
<dbReference type="RefSeq" id="WP_322294467.1">
    <property type="nucleotide sequence ID" value="NZ_CP139718.1"/>
</dbReference>
<feature type="transmembrane region" description="Helical" evidence="1">
    <location>
        <begin position="20"/>
        <end position="38"/>
    </location>
</feature>
<evidence type="ECO:0000313" key="3">
    <source>
        <dbReference type="Proteomes" id="UP000603317"/>
    </source>
</evidence>
<evidence type="ECO:0000256" key="1">
    <source>
        <dbReference type="SAM" id="Phobius"/>
    </source>
</evidence>
<keyword evidence="1" id="KW-1133">Transmembrane helix</keyword>
<reference evidence="3" key="1">
    <citation type="journal article" date="2019" name="Int. J. Syst. Evol. Microbiol.">
        <title>The Global Catalogue of Microorganisms (GCM) 10K type strain sequencing project: providing services to taxonomists for standard genome sequencing and annotation.</title>
        <authorList>
            <consortium name="The Broad Institute Genomics Platform"/>
            <consortium name="The Broad Institute Genome Sequencing Center for Infectious Disease"/>
            <person name="Wu L."/>
            <person name="Ma J."/>
        </authorList>
    </citation>
    <scope>NUCLEOTIDE SEQUENCE [LARGE SCALE GENOMIC DNA]</scope>
    <source>
        <strain evidence="3">CGMCC 1.15297</strain>
    </source>
</reference>
<dbReference type="EMBL" id="BMID01000001">
    <property type="protein sequence ID" value="GGA00898.1"/>
    <property type="molecule type" value="Genomic_DNA"/>
</dbReference>
<protein>
    <submittedName>
        <fullName evidence="2">Uncharacterized protein</fullName>
    </submittedName>
</protein>